<dbReference type="PANTHER" id="PTHR35377">
    <property type="entry name" value="ANTITOXIN VAPB49-RELATED-RELATED"/>
    <property type="match status" value="1"/>
</dbReference>
<dbReference type="EMBL" id="BJUB01000002">
    <property type="protein sequence ID" value="GEK20407.1"/>
    <property type="molecule type" value="Genomic_DNA"/>
</dbReference>
<feature type="region of interest" description="Disordered" evidence="3">
    <location>
        <begin position="56"/>
        <end position="88"/>
    </location>
</feature>
<sequence>MDVPVSALRAELRQWIEAARAGEDVVITERGIPVARLSGIEAADLLTRLERDGLLTPATTARPAARSTERGPAAAKGGVSDLVRRLRR</sequence>
<name>A0A510V0G3_9CELL</name>
<reference evidence="4 5" key="1">
    <citation type="submission" date="2019-07" db="EMBL/GenBank/DDBJ databases">
        <title>Whole genome shotgun sequence of Cellulomonas xylanilytica NBRC 101102.</title>
        <authorList>
            <person name="Hosoyama A."/>
            <person name="Uohara A."/>
            <person name="Ohji S."/>
            <person name="Ichikawa N."/>
        </authorList>
    </citation>
    <scope>NUCLEOTIDE SEQUENCE [LARGE SCALE GENOMIC DNA]</scope>
    <source>
        <strain evidence="4 5">NBRC 101102</strain>
    </source>
</reference>
<dbReference type="PANTHER" id="PTHR35377:SF5">
    <property type="entry name" value="ANTITOXIN VAPB46"/>
    <property type="match status" value="1"/>
</dbReference>
<evidence type="ECO:0000256" key="3">
    <source>
        <dbReference type="SAM" id="MobiDB-lite"/>
    </source>
</evidence>
<evidence type="ECO:0000256" key="2">
    <source>
        <dbReference type="RuleBase" id="RU362080"/>
    </source>
</evidence>
<evidence type="ECO:0000313" key="4">
    <source>
        <dbReference type="EMBL" id="GEK20407.1"/>
    </source>
</evidence>
<feature type="compositionally biased region" description="Low complexity" evidence="3">
    <location>
        <begin position="56"/>
        <end position="66"/>
    </location>
</feature>
<dbReference type="InterPro" id="IPR006442">
    <property type="entry name" value="Antitoxin_Phd/YefM"/>
</dbReference>
<dbReference type="SUPFAM" id="SSF143120">
    <property type="entry name" value="YefM-like"/>
    <property type="match status" value="1"/>
</dbReference>
<evidence type="ECO:0000256" key="1">
    <source>
        <dbReference type="ARBA" id="ARBA00009981"/>
    </source>
</evidence>
<organism evidence="4 5">
    <name type="scientific">Cellulomonas xylanilytica</name>
    <dbReference type="NCBI Taxonomy" id="233583"/>
    <lineage>
        <taxon>Bacteria</taxon>
        <taxon>Bacillati</taxon>
        <taxon>Actinomycetota</taxon>
        <taxon>Actinomycetes</taxon>
        <taxon>Micrococcales</taxon>
        <taxon>Cellulomonadaceae</taxon>
        <taxon>Cellulomonas</taxon>
    </lineage>
</organism>
<dbReference type="InterPro" id="IPR051416">
    <property type="entry name" value="phD-YefM_TA_antitoxins"/>
</dbReference>
<comment type="similarity">
    <text evidence="1 2">Belongs to the phD/YefM antitoxin family.</text>
</comment>
<dbReference type="InterPro" id="IPR036165">
    <property type="entry name" value="YefM-like_sf"/>
</dbReference>
<keyword evidence="5" id="KW-1185">Reference proteome</keyword>
<dbReference type="GO" id="GO:0097351">
    <property type="term" value="F:toxin sequestering activity"/>
    <property type="evidence" value="ECO:0007669"/>
    <property type="project" value="TreeGrafter"/>
</dbReference>
<dbReference type="Proteomes" id="UP000321118">
    <property type="component" value="Unassembled WGS sequence"/>
</dbReference>
<gene>
    <name evidence="4" type="ORF">CXY01_09270</name>
</gene>
<dbReference type="NCBIfam" id="TIGR01552">
    <property type="entry name" value="phd_fam"/>
    <property type="match status" value="1"/>
</dbReference>
<comment type="caution">
    <text evidence="4">The sequence shown here is derived from an EMBL/GenBank/DDBJ whole genome shotgun (WGS) entry which is preliminary data.</text>
</comment>
<dbReference type="Pfam" id="PF02604">
    <property type="entry name" value="PhdYeFM_antitox"/>
    <property type="match status" value="1"/>
</dbReference>
<proteinExistence type="inferred from homology"/>
<protein>
    <recommendedName>
        <fullName evidence="2">Antitoxin</fullName>
    </recommendedName>
</protein>
<comment type="function">
    <text evidence="2">Antitoxin component of a type II toxin-antitoxin (TA) system.</text>
</comment>
<dbReference type="AlphaFoldDB" id="A0A510V0G3"/>
<dbReference type="OrthoDB" id="4419580at2"/>
<accession>A0A510V0G3</accession>
<dbReference type="Gene3D" id="3.40.1620.10">
    <property type="entry name" value="YefM-like domain"/>
    <property type="match status" value="1"/>
</dbReference>
<evidence type="ECO:0000313" key="5">
    <source>
        <dbReference type="Proteomes" id="UP000321118"/>
    </source>
</evidence>
<dbReference type="RefSeq" id="WP_146925885.1">
    <property type="nucleotide sequence ID" value="NZ_BJUB01000002.1"/>
</dbReference>